<evidence type="ECO:0000259" key="2">
    <source>
        <dbReference type="Pfam" id="PF12439"/>
    </source>
</evidence>
<dbReference type="InterPro" id="IPR032790">
    <property type="entry name" value="GDE_C"/>
</dbReference>
<feature type="domain" description="Glycogen debranching enzyme bacterial and archaeal type N-terminal" evidence="2">
    <location>
        <begin position="2"/>
        <end position="207"/>
    </location>
</feature>
<dbReference type="InterPro" id="IPR024742">
    <property type="entry name" value="Glycogen_debranch_N"/>
</dbReference>
<dbReference type="GO" id="GO:0004134">
    <property type="term" value="F:4-alpha-glucanotransferase activity"/>
    <property type="evidence" value="ECO:0007669"/>
    <property type="project" value="InterPro"/>
</dbReference>
<reference evidence="3 4" key="1">
    <citation type="journal article" date="2020" name="Biotechnol. Biofuels">
        <title>New insights from the biogas microbiome by comprehensive genome-resolved metagenomics of nearly 1600 species originating from multiple anaerobic digesters.</title>
        <authorList>
            <person name="Campanaro S."/>
            <person name="Treu L."/>
            <person name="Rodriguez-R L.M."/>
            <person name="Kovalovszki A."/>
            <person name="Ziels R.M."/>
            <person name="Maus I."/>
            <person name="Zhu X."/>
            <person name="Kougias P.G."/>
            <person name="Basile A."/>
            <person name="Luo G."/>
            <person name="Schluter A."/>
            <person name="Konstantinidis K.T."/>
            <person name="Angelidaki I."/>
        </authorList>
    </citation>
    <scope>NUCLEOTIDE SEQUENCE [LARGE SCALE GENOMIC DNA]</scope>
    <source>
        <strain evidence="3">AS27yjCOA_65</strain>
    </source>
</reference>
<sequence>MGSIDGIPRRRYHSLLCASTKPPTERINLVNAVEVFVCHRNTRYALSSFQYNPGVLHPPMEQRTTTFSPNSLIPTWIHELPFGIRIESSIFMSKNFVGTYMSWKLLSPQDDVNITVRPLISCRNYHWLNKANEFLRFESLISGNSVIWHPYEKMPGISTYSNGDFRFSPLWYYDFLYEEEKARGFDYIEDLASPGEFSFNLGNQEKAIVCFTMKGSSGDLFLKENRDINTAYFEAINQEEQRRKSLGTPLQRAADSYIVQRGEGKTIIAGYPWFADWGRDTFISVRGLCIENNRLDDAEGIFLSWMMTMQDGMIPNFFPDQGEEAVFNSVDASLWFVISAYEFLKKVKATGFSLKKDTQKKLELAILSIIENYYKGTRFHIHADENDYLLFSGSYGTQLTWMDSAFDGYAFTPRSGKAVEIQALWINALKIASELDDRWAKIAKGATKSFEDRFWDPQQNCLFDVIDVNGAKNIADPRLRPNQIFAVGGLPFQVLKGEKAIAVVANVEKHLLTNIGLRSLAPFEQEYQPSYKGDVYSRAAAYHQGTVWIWLIGAFIDAWVRIHGSSTQAIKDARKLYFQPLLRHIGEAAISHLPEIADGDAPHCSRGCPCQAWSVAEILRTDLSVLIEK</sequence>
<dbReference type="GO" id="GO:0005980">
    <property type="term" value="P:glycogen catabolic process"/>
    <property type="evidence" value="ECO:0007669"/>
    <property type="project" value="InterPro"/>
</dbReference>
<dbReference type="Gene3D" id="1.50.10.10">
    <property type="match status" value="1"/>
</dbReference>
<organism evidence="3 4">
    <name type="scientific">SAR324 cluster bacterium</name>
    <dbReference type="NCBI Taxonomy" id="2024889"/>
    <lineage>
        <taxon>Bacteria</taxon>
        <taxon>Deltaproteobacteria</taxon>
        <taxon>SAR324 cluster</taxon>
    </lineage>
</organism>
<dbReference type="InterPro" id="IPR008928">
    <property type="entry name" value="6-hairpin_glycosidase_sf"/>
</dbReference>
<feature type="domain" description="Glycogen debranching enzyme C-terminal" evidence="1">
    <location>
        <begin position="253"/>
        <end position="620"/>
    </location>
</feature>
<protein>
    <submittedName>
        <fullName evidence="3">Glycogen debranching protein</fullName>
    </submittedName>
</protein>
<dbReference type="InterPro" id="IPR006451">
    <property type="entry name" value="Glycogen_debranch_arc"/>
</dbReference>
<proteinExistence type="predicted"/>
<name>A0A7X9IKZ7_9DELT</name>
<dbReference type="Pfam" id="PF06202">
    <property type="entry name" value="GDE_C"/>
    <property type="match status" value="1"/>
</dbReference>
<evidence type="ECO:0000259" key="1">
    <source>
        <dbReference type="Pfam" id="PF06202"/>
    </source>
</evidence>
<dbReference type="AlphaFoldDB" id="A0A7X9IKZ7"/>
<dbReference type="GO" id="GO:0004135">
    <property type="term" value="F:amylo-alpha-1,6-glucosidase activity"/>
    <property type="evidence" value="ECO:0007669"/>
    <property type="project" value="InterPro"/>
</dbReference>
<dbReference type="NCBIfam" id="TIGR01561">
    <property type="entry name" value="gde_arch"/>
    <property type="match status" value="1"/>
</dbReference>
<dbReference type="Pfam" id="PF12439">
    <property type="entry name" value="GDE_N"/>
    <property type="match status" value="1"/>
</dbReference>
<accession>A0A7X9IKZ7</accession>
<comment type="caution">
    <text evidence="3">The sequence shown here is derived from an EMBL/GenBank/DDBJ whole genome shotgun (WGS) entry which is preliminary data.</text>
</comment>
<evidence type="ECO:0000313" key="4">
    <source>
        <dbReference type="Proteomes" id="UP000524246"/>
    </source>
</evidence>
<dbReference type="PANTHER" id="PTHR10569">
    <property type="entry name" value="GLYCOGEN DEBRANCHING ENZYME"/>
    <property type="match status" value="1"/>
</dbReference>
<dbReference type="Proteomes" id="UP000524246">
    <property type="component" value="Unassembled WGS sequence"/>
</dbReference>
<dbReference type="EMBL" id="JAAZON010000511">
    <property type="protein sequence ID" value="NMC63717.1"/>
    <property type="molecule type" value="Genomic_DNA"/>
</dbReference>
<evidence type="ECO:0000313" key="3">
    <source>
        <dbReference type="EMBL" id="NMC63717.1"/>
    </source>
</evidence>
<dbReference type="PANTHER" id="PTHR10569:SF2">
    <property type="entry name" value="GLYCOGEN DEBRANCHING ENZYME"/>
    <property type="match status" value="1"/>
</dbReference>
<gene>
    <name evidence="3" type="ORF">GYA55_11195</name>
</gene>
<dbReference type="SUPFAM" id="SSF48208">
    <property type="entry name" value="Six-hairpin glycosidases"/>
    <property type="match status" value="1"/>
</dbReference>
<dbReference type="InterPro" id="IPR010401">
    <property type="entry name" value="AGL/Gdb1"/>
</dbReference>
<dbReference type="InterPro" id="IPR012341">
    <property type="entry name" value="6hp_glycosidase-like_sf"/>
</dbReference>